<feature type="transmembrane region" description="Helical" evidence="1">
    <location>
        <begin position="190"/>
        <end position="209"/>
    </location>
</feature>
<dbReference type="EMBL" id="CAICTM010000107">
    <property type="protein sequence ID" value="CAB9501423.1"/>
    <property type="molecule type" value="Genomic_DNA"/>
</dbReference>
<evidence type="ECO:0000313" key="3">
    <source>
        <dbReference type="Proteomes" id="UP001153069"/>
    </source>
</evidence>
<keyword evidence="3" id="KW-1185">Reference proteome</keyword>
<keyword evidence="1" id="KW-1133">Transmembrane helix</keyword>
<name>A0A9N8DEA3_9STRA</name>
<accession>A0A9N8DEA3</accession>
<reference evidence="2" key="1">
    <citation type="submission" date="2020-06" db="EMBL/GenBank/DDBJ databases">
        <authorList>
            <consortium name="Plant Systems Biology data submission"/>
        </authorList>
    </citation>
    <scope>NUCLEOTIDE SEQUENCE</scope>
    <source>
        <strain evidence="2">D6</strain>
    </source>
</reference>
<dbReference type="Proteomes" id="UP001153069">
    <property type="component" value="Unassembled WGS sequence"/>
</dbReference>
<sequence length="217" mass="23539">MGGIGKLGYNVVSGTGKVAINVIVGTAKVATDVVAVGPGKPLSLDEPKKTGITTALIASHEVLQDPSDVVVGTGKLDKLRDDAKMVVLGEVSNVLEYDVCDEEIDGYEAARPSERPADVSIASIVLPSNVHRREPKVWHLVVDPDPRRFSWHCLLLSWNDYVWSLALSTIRLTILVAVRDDTTFEARHARQMVVVAFCSLILLCHGILIDSHQPAID</sequence>
<comment type="caution">
    <text evidence="2">The sequence shown here is derived from an EMBL/GenBank/DDBJ whole genome shotgun (WGS) entry which is preliminary data.</text>
</comment>
<evidence type="ECO:0000256" key="1">
    <source>
        <dbReference type="SAM" id="Phobius"/>
    </source>
</evidence>
<keyword evidence="1" id="KW-0472">Membrane</keyword>
<gene>
    <name evidence="2" type="ORF">SEMRO_108_G054230.1</name>
</gene>
<protein>
    <submittedName>
        <fullName evidence="2">Uncharacterized protein</fullName>
    </submittedName>
</protein>
<dbReference type="AlphaFoldDB" id="A0A9N8DEA3"/>
<proteinExistence type="predicted"/>
<keyword evidence="1" id="KW-0812">Transmembrane</keyword>
<organism evidence="2 3">
    <name type="scientific">Seminavis robusta</name>
    <dbReference type="NCBI Taxonomy" id="568900"/>
    <lineage>
        <taxon>Eukaryota</taxon>
        <taxon>Sar</taxon>
        <taxon>Stramenopiles</taxon>
        <taxon>Ochrophyta</taxon>
        <taxon>Bacillariophyta</taxon>
        <taxon>Bacillariophyceae</taxon>
        <taxon>Bacillariophycidae</taxon>
        <taxon>Naviculales</taxon>
        <taxon>Naviculaceae</taxon>
        <taxon>Seminavis</taxon>
    </lineage>
</organism>
<evidence type="ECO:0000313" key="2">
    <source>
        <dbReference type="EMBL" id="CAB9501423.1"/>
    </source>
</evidence>